<reference evidence="2" key="1">
    <citation type="submission" date="2021-01" db="EMBL/GenBank/DDBJ databases">
        <authorList>
            <consortium name="Genoscope - CEA"/>
            <person name="William W."/>
        </authorList>
    </citation>
    <scope>NUCLEOTIDE SEQUENCE</scope>
</reference>
<evidence type="ECO:0008006" key="4">
    <source>
        <dbReference type="Google" id="ProtNLM"/>
    </source>
</evidence>
<sequence>MKNNSNQNIESQDYFQILRFNDNSFPLVEFKIAQGDGSITSLRSNYELISDPGYDCERDRRFKLIYLFNEFNFFQANEALDIAKQAPGYEISTKYQWEFMDSADSFQDIESQQLILMIISIVCVFVFILMLLINCCTICGVDLPCIKGKGTQESNIFIHFKIEEEIEIKAIFVIQKQDNDVLCQIPLIMAKK</sequence>
<dbReference type="Proteomes" id="UP000692954">
    <property type="component" value="Unassembled WGS sequence"/>
</dbReference>
<keyword evidence="1" id="KW-0812">Transmembrane</keyword>
<dbReference type="EMBL" id="CAJJDN010000087">
    <property type="protein sequence ID" value="CAD8106850.1"/>
    <property type="molecule type" value="Genomic_DNA"/>
</dbReference>
<evidence type="ECO:0000256" key="1">
    <source>
        <dbReference type="SAM" id="Phobius"/>
    </source>
</evidence>
<name>A0A8S1PU26_9CILI</name>
<keyword evidence="1" id="KW-1133">Transmembrane helix</keyword>
<proteinExistence type="predicted"/>
<evidence type="ECO:0000313" key="3">
    <source>
        <dbReference type="Proteomes" id="UP000692954"/>
    </source>
</evidence>
<keyword evidence="3" id="KW-1185">Reference proteome</keyword>
<evidence type="ECO:0000313" key="2">
    <source>
        <dbReference type="EMBL" id="CAD8106850.1"/>
    </source>
</evidence>
<dbReference type="AlphaFoldDB" id="A0A8S1PU26"/>
<protein>
    <recommendedName>
        <fullName evidence="4">Transmembrane protein</fullName>
    </recommendedName>
</protein>
<organism evidence="2 3">
    <name type="scientific">Paramecium sonneborni</name>
    <dbReference type="NCBI Taxonomy" id="65129"/>
    <lineage>
        <taxon>Eukaryota</taxon>
        <taxon>Sar</taxon>
        <taxon>Alveolata</taxon>
        <taxon>Ciliophora</taxon>
        <taxon>Intramacronucleata</taxon>
        <taxon>Oligohymenophorea</taxon>
        <taxon>Peniculida</taxon>
        <taxon>Parameciidae</taxon>
        <taxon>Paramecium</taxon>
    </lineage>
</organism>
<feature type="transmembrane region" description="Helical" evidence="1">
    <location>
        <begin position="114"/>
        <end position="133"/>
    </location>
</feature>
<comment type="caution">
    <text evidence="2">The sequence shown here is derived from an EMBL/GenBank/DDBJ whole genome shotgun (WGS) entry which is preliminary data.</text>
</comment>
<accession>A0A8S1PU26</accession>
<keyword evidence="1" id="KW-0472">Membrane</keyword>
<gene>
    <name evidence="2" type="ORF">PSON_ATCC_30995.1.T0870205</name>
</gene>